<reference evidence="2 3" key="1">
    <citation type="submission" date="2018-03" db="EMBL/GenBank/DDBJ databases">
        <title>Bioinformatic expansion and discovery of thiopeptide antibiotics.</title>
        <authorList>
            <person name="Schwalen C.J."/>
            <person name="Hudson G.A."/>
            <person name="Mitchell D.A."/>
        </authorList>
    </citation>
    <scope>NUCLEOTIDE SEQUENCE [LARGE SCALE GENOMIC DNA]</scope>
    <source>
        <strain evidence="2 3">ATCC 21389</strain>
    </source>
</reference>
<dbReference type="Proteomes" id="UP000248039">
    <property type="component" value="Unassembled WGS sequence"/>
</dbReference>
<evidence type="ECO:0000256" key="1">
    <source>
        <dbReference type="SAM" id="MobiDB-lite"/>
    </source>
</evidence>
<sequence>MRPPWPARSRPRQRRARLPRARPPPPGRCRLSRPPRKRGRRGSRWWLPRSLPRPRRPRQSTPYGAPRGTAPGASWLDPNGFLGKPQDTSDSLTTIGARQYDTTLGRFISLDPVFDSNPQELNGYTYAGANPVTHSDPTGLRLSCGGNGSDIPCPTDPTGGDRSCAISGGCDLPTVTPAPSPITTFLQTARGTSLCVQRSAGCYGPAKPKLTDYLILSNPLTQTTPYCASNTSWVERACSGVSGYVTAAGTIDSGLTAARWAVLSRQGKAPRWAPPLVKAKIANNIRTLNTITTIADSPWVRWTGKALIPLGLTASAVSGFESAREDGEGFWGELGVAAADTAGDFAIGGASSVAGGAAGALAGSWFPGPGDIIGGVAGAISGSFAAVPLENKFHDSVLGFFRTL</sequence>
<dbReference type="InterPro" id="IPR022385">
    <property type="entry name" value="Rhs_assc_core"/>
</dbReference>
<protein>
    <recommendedName>
        <fullName evidence="4">RHS repeat-associated core domain-containing protein</fullName>
    </recommendedName>
</protein>
<name>A0A2V4MWX2_9ACTN</name>
<keyword evidence="3" id="KW-1185">Reference proteome</keyword>
<evidence type="ECO:0000313" key="2">
    <source>
        <dbReference type="EMBL" id="PYC66092.1"/>
    </source>
</evidence>
<organism evidence="2 3">
    <name type="scientific">Streptomyces tateyamensis</name>
    <dbReference type="NCBI Taxonomy" id="565073"/>
    <lineage>
        <taxon>Bacteria</taxon>
        <taxon>Bacillati</taxon>
        <taxon>Actinomycetota</taxon>
        <taxon>Actinomycetes</taxon>
        <taxon>Kitasatosporales</taxon>
        <taxon>Streptomycetaceae</taxon>
        <taxon>Streptomyces</taxon>
    </lineage>
</organism>
<feature type="region of interest" description="Disordered" evidence="1">
    <location>
        <begin position="1"/>
        <end position="92"/>
    </location>
</feature>
<dbReference type="PANTHER" id="PTHR32305:SF17">
    <property type="entry name" value="TRNA NUCLEASE WAPA"/>
    <property type="match status" value="1"/>
</dbReference>
<dbReference type="Gene3D" id="2.180.10.10">
    <property type="entry name" value="RHS repeat-associated core"/>
    <property type="match status" value="1"/>
</dbReference>
<feature type="compositionally biased region" description="Basic residues" evidence="1">
    <location>
        <begin position="30"/>
        <end position="43"/>
    </location>
</feature>
<proteinExistence type="predicted"/>
<accession>A0A2V4MWX2</accession>
<dbReference type="EMBL" id="PYBW01000186">
    <property type="protein sequence ID" value="PYC66092.1"/>
    <property type="molecule type" value="Genomic_DNA"/>
</dbReference>
<dbReference type="AlphaFoldDB" id="A0A2V4MWX2"/>
<dbReference type="PANTHER" id="PTHR32305">
    <property type="match status" value="1"/>
</dbReference>
<feature type="compositionally biased region" description="Basic residues" evidence="1">
    <location>
        <begin position="9"/>
        <end position="20"/>
    </location>
</feature>
<evidence type="ECO:0008006" key="4">
    <source>
        <dbReference type="Google" id="ProtNLM"/>
    </source>
</evidence>
<comment type="caution">
    <text evidence="2">The sequence shown here is derived from an EMBL/GenBank/DDBJ whole genome shotgun (WGS) entry which is preliminary data.</text>
</comment>
<dbReference type="NCBIfam" id="TIGR03696">
    <property type="entry name" value="Rhs_assc_core"/>
    <property type="match status" value="1"/>
</dbReference>
<dbReference type="InterPro" id="IPR050708">
    <property type="entry name" value="T6SS_VgrG/RHS"/>
</dbReference>
<evidence type="ECO:0000313" key="3">
    <source>
        <dbReference type="Proteomes" id="UP000248039"/>
    </source>
</evidence>
<gene>
    <name evidence="2" type="ORF">C7C46_31770</name>
</gene>